<keyword evidence="1" id="KW-0812">Transmembrane</keyword>
<evidence type="ECO:0000313" key="2">
    <source>
        <dbReference type="EMBL" id="SEW30430.1"/>
    </source>
</evidence>
<dbReference type="AlphaFoldDB" id="A0A1I0QSR1"/>
<sequence length="253" mass="28708">MTKNEQLIDAIGSVDVKYIDEFIAAKIENKIKKHRRPWKKIAEIAACFMLIVSGALFINLPLHNRSLNTKSTNGPMFGDDIAGYLSPSQDQDSNPETLTTVAKRYVPTGKVIDSYTSNSAACYIPPDAGKYFYFIEVNDALKKYNDQNLTYFLAIDIFADNKALNNSKDELNIELQRLNNLGYHVGYAMYWEYQGKEEQVSKFRVAGFFTKEELDSFCVNKIYGYAFSFMLNGDHSPVSSQQGIITDYDLIVE</sequence>
<organism evidence="2 3">
    <name type="scientific">[Clostridium] fimetarium</name>
    <dbReference type="NCBI Taxonomy" id="99656"/>
    <lineage>
        <taxon>Bacteria</taxon>
        <taxon>Bacillati</taxon>
        <taxon>Bacillota</taxon>
        <taxon>Clostridia</taxon>
        <taxon>Lachnospirales</taxon>
        <taxon>Lachnospiraceae</taxon>
    </lineage>
</organism>
<feature type="transmembrane region" description="Helical" evidence="1">
    <location>
        <begin position="41"/>
        <end position="62"/>
    </location>
</feature>
<keyword evidence="1" id="KW-0472">Membrane</keyword>
<dbReference type="STRING" id="99656.SAMN05421659_10953"/>
<evidence type="ECO:0000313" key="3">
    <source>
        <dbReference type="Proteomes" id="UP000199701"/>
    </source>
</evidence>
<dbReference type="Proteomes" id="UP000199701">
    <property type="component" value="Unassembled WGS sequence"/>
</dbReference>
<accession>A0A1I0QSR1</accession>
<gene>
    <name evidence="2" type="ORF">SAMN05421659_10953</name>
</gene>
<name>A0A1I0QSR1_9FIRM</name>
<dbReference type="RefSeq" id="WP_092454364.1">
    <property type="nucleotide sequence ID" value="NZ_FOJI01000009.1"/>
</dbReference>
<reference evidence="2 3" key="1">
    <citation type="submission" date="2016-10" db="EMBL/GenBank/DDBJ databases">
        <authorList>
            <person name="de Groot N.N."/>
        </authorList>
    </citation>
    <scope>NUCLEOTIDE SEQUENCE [LARGE SCALE GENOMIC DNA]</scope>
    <source>
        <strain evidence="2 3">DSM 9179</strain>
    </source>
</reference>
<evidence type="ECO:0000256" key="1">
    <source>
        <dbReference type="SAM" id="Phobius"/>
    </source>
</evidence>
<keyword evidence="1" id="KW-1133">Transmembrane helix</keyword>
<protein>
    <submittedName>
        <fullName evidence="2">Uncharacterized protein</fullName>
    </submittedName>
</protein>
<proteinExistence type="predicted"/>
<keyword evidence="3" id="KW-1185">Reference proteome</keyword>
<dbReference type="OrthoDB" id="2633851at2"/>
<dbReference type="EMBL" id="FOJI01000009">
    <property type="protein sequence ID" value="SEW30430.1"/>
    <property type="molecule type" value="Genomic_DNA"/>
</dbReference>